<dbReference type="CDD" id="cd07517">
    <property type="entry name" value="HAD_HPP"/>
    <property type="match status" value="1"/>
</dbReference>
<comment type="caution">
    <text evidence="1">The sequence shown here is derived from an EMBL/GenBank/DDBJ whole genome shotgun (WGS) entry which is preliminary data.</text>
</comment>
<evidence type="ECO:0000313" key="1">
    <source>
        <dbReference type="EMBL" id="NJP37885.1"/>
    </source>
</evidence>
<organism evidence="1 2">
    <name type="scientific">Alkalicoccus luteus</name>
    <dbReference type="NCBI Taxonomy" id="1237094"/>
    <lineage>
        <taxon>Bacteria</taxon>
        <taxon>Bacillati</taxon>
        <taxon>Bacillota</taxon>
        <taxon>Bacilli</taxon>
        <taxon>Bacillales</taxon>
        <taxon>Bacillaceae</taxon>
        <taxon>Alkalicoccus</taxon>
    </lineage>
</organism>
<evidence type="ECO:0000313" key="2">
    <source>
        <dbReference type="Proteomes" id="UP000752012"/>
    </source>
</evidence>
<reference evidence="1 2" key="1">
    <citation type="submission" date="2020-03" db="EMBL/GenBank/DDBJ databases">
        <title>Assessment of the enzymatic potential of alkaline-tolerant lipase obtained from Bacillus luteus H11 (technogenic soil) for the bioremediation of saline soils contaminated with petroleum substances.</title>
        <authorList>
            <person name="Kalwasinska A."/>
        </authorList>
    </citation>
    <scope>NUCLEOTIDE SEQUENCE [LARGE SCALE GENOMIC DNA]</scope>
    <source>
        <strain evidence="1 2">H11</strain>
    </source>
</reference>
<protein>
    <submittedName>
        <fullName evidence="1">Cof-type HAD-IIB family hydrolase</fullName>
    </submittedName>
</protein>
<dbReference type="GO" id="GO:0000287">
    <property type="term" value="F:magnesium ion binding"/>
    <property type="evidence" value="ECO:0007669"/>
    <property type="project" value="TreeGrafter"/>
</dbReference>
<dbReference type="GO" id="GO:0005829">
    <property type="term" value="C:cytosol"/>
    <property type="evidence" value="ECO:0007669"/>
    <property type="project" value="TreeGrafter"/>
</dbReference>
<dbReference type="NCBIfam" id="TIGR01484">
    <property type="entry name" value="HAD-SF-IIB"/>
    <property type="match status" value="1"/>
</dbReference>
<keyword evidence="2" id="KW-1185">Reference proteome</keyword>
<name>A0A969TV03_9BACI</name>
<dbReference type="InterPro" id="IPR023214">
    <property type="entry name" value="HAD_sf"/>
</dbReference>
<dbReference type="SFLD" id="SFLDG01140">
    <property type="entry name" value="C2.B:_Phosphomannomutase_and_P"/>
    <property type="match status" value="1"/>
</dbReference>
<dbReference type="InterPro" id="IPR000150">
    <property type="entry name" value="Cof"/>
</dbReference>
<sequence length="259" mass="29066">MADRKLLFFDIDGTLVDEEKKLPDSTVKAIQELQDAGHYTAIATGRAPFMFSRLREKLSISSFVSFNGSYVEFEGETIHENPLKYEELKRLTTMAGTNDHPLVYLDHRDMKANVPHHPHIEESIGSLKFDHPEFDDTYLNTRPIYQTLLFCTDGEEKPYEQEFSDFDFIRWHEVSTDIIPSGGSKAIGIEAMMKRLGATRDDVYVFGDGPNDIEMLSFTKNSVAMGNSVPAALKAASHVTGHVGEDGLADALRQFGLIK</sequence>
<accession>A0A969TV03</accession>
<dbReference type="Gene3D" id="3.40.50.1000">
    <property type="entry name" value="HAD superfamily/HAD-like"/>
    <property type="match status" value="1"/>
</dbReference>
<dbReference type="Pfam" id="PF08282">
    <property type="entry name" value="Hydrolase_3"/>
    <property type="match status" value="1"/>
</dbReference>
<gene>
    <name evidence="1" type="ORF">HCN83_09830</name>
</gene>
<dbReference type="EMBL" id="JAATHJ010000013">
    <property type="protein sequence ID" value="NJP37885.1"/>
    <property type="molecule type" value="Genomic_DNA"/>
</dbReference>
<dbReference type="GO" id="GO:0016791">
    <property type="term" value="F:phosphatase activity"/>
    <property type="evidence" value="ECO:0007669"/>
    <property type="project" value="TreeGrafter"/>
</dbReference>
<dbReference type="PANTHER" id="PTHR10000:SF25">
    <property type="entry name" value="PHOSPHATASE YKRA-RELATED"/>
    <property type="match status" value="1"/>
</dbReference>
<dbReference type="AlphaFoldDB" id="A0A969TV03"/>
<dbReference type="InterPro" id="IPR006379">
    <property type="entry name" value="HAD-SF_hydro_IIB"/>
</dbReference>
<dbReference type="InterPro" id="IPR036412">
    <property type="entry name" value="HAD-like_sf"/>
</dbReference>
<dbReference type="Gene3D" id="3.30.1240.10">
    <property type="match status" value="1"/>
</dbReference>
<dbReference type="PANTHER" id="PTHR10000">
    <property type="entry name" value="PHOSPHOSERINE PHOSPHATASE"/>
    <property type="match status" value="1"/>
</dbReference>
<keyword evidence="1" id="KW-0378">Hydrolase</keyword>
<dbReference type="RefSeq" id="WP_168006834.1">
    <property type="nucleotide sequence ID" value="NZ_JAATHJ010000013.1"/>
</dbReference>
<proteinExistence type="predicted"/>
<dbReference type="SUPFAM" id="SSF56784">
    <property type="entry name" value="HAD-like"/>
    <property type="match status" value="1"/>
</dbReference>
<dbReference type="NCBIfam" id="TIGR00099">
    <property type="entry name" value="Cof-subfamily"/>
    <property type="match status" value="1"/>
</dbReference>
<dbReference type="Proteomes" id="UP000752012">
    <property type="component" value="Unassembled WGS sequence"/>
</dbReference>
<dbReference type="SFLD" id="SFLDS00003">
    <property type="entry name" value="Haloacid_Dehalogenase"/>
    <property type="match status" value="1"/>
</dbReference>